<evidence type="ECO:0000313" key="5">
    <source>
        <dbReference type="Proteomes" id="UP000438196"/>
    </source>
</evidence>
<feature type="domain" description="EAL" evidence="3">
    <location>
        <begin position="139"/>
        <end position="392"/>
    </location>
</feature>
<name>A0A6I3VZ39_9PSED</name>
<dbReference type="GO" id="GO:0071111">
    <property type="term" value="F:cyclic-guanylate-specific phosphodiesterase activity"/>
    <property type="evidence" value="ECO:0007669"/>
    <property type="project" value="InterPro"/>
</dbReference>
<protein>
    <submittedName>
        <fullName evidence="4">EAL domain-containing protein</fullName>
    </submittedName>
</protein>
<dbReference type="PANTHER" id="PTHR33121">
    <property type="entry name" value="CYCLIC DI-GMP PHOSPHODIESTERASE PDEF"/>
    <property type="match status" value="1"/>
</dbReference>
<dbReference type="GO" id="GO:0000160">
    <property type="term" value="P:phosphorelay signal transduction system"/>
    <property type="evidence" value="ECO:0007669"/>
    <property type="project" value="InterPro"/>
</dbReference>
<gene>
    <name evidence="4" type="ORF">GNF76_04855</name>
</gene>
<dbReference type="Gene3D" id="3.20.20.450">
    <property type="entry name" value="EAL domain"/>
    <property type="match status" value="1"/>
</dbReference>
<dbReference type="OrthoDB" id="9812358at2"/>
<feature type="domain" description="Response regulatory" evidence="2">
    <location>
        <begin position="5"/>
        <end position="126"/>
    </location>
</feature>
<comment type="caution">
    <text evidence="4">The sequence shown here is derived from an EMBL/GenBank/DDBJ whole genome shotgun (WGS) entry which is preliminary data.</text>
</comment>
<dbReference type="PROSITE" id="PS50883">
    <property type="entry name" value="EAL"/>
    <property type="match status" value="1"/>
</dbReference>
<dbReference type="RefSeq" id="WP_155582041.1">
    <property type="nucleotide sequence ID" value="NZ_JBHSTH010000021.1"/>
</dbReference>
<dbReference type="InterPro" id="IPR011006">
    <property type="entry name" value="CheY-like_superfamily"/>
</dbReference>
<dbReference type="PANTHER" id="PTHR33121:SF70">
    <property type="entry name" value="SIGNALING PROTEIN YKOW"/>
    <property type="match status" value="1"/>
</dbReference>
<dbReference type="AlphaFoldDB" id="A0A6I3VZ39"/>
<dbReference type="SUPFAM" id="SSF141868">
    <property type="entry name" value="EAL domain-like"/>
    <property type="match status" value="1"/>
</dbReference>
<dbReference type="SUPFAM" id="SSF52172">
    <property type="entry name" value="CheY-like"/>
    <property type="match status" value="1"/>
</dbReference>
<organism evidence="4 5">
    <name type="scientific">Pseudomonas spelaei</name>
    <dbReference type="NCBI Taxonomy" id="1055469"/>
    <lineage>
        <taxon>Bacteria</taxon>
        <taxon>Pseudomonadati</taxon>
        <taxon>Pseudomonadota</taxon>
        <taxon>Gammaproteobacteria</taxon>
        <taxon>Pseudomonadales</taxon>
        <taxon>Pseudomonadaceae</taxon>
        <taxon>Pseudomonas</taxon>
    </lineage>
</organism>
<dbReference type="EMBL" id="WNNK01000003">
    <property type="protein sequence ID" value="MUF03650.1"/>
    <property type="molecule type" value="Genomic_DNA"/>
</dbReference>
<evidence type="ECO:0000313" key="4">
    <source>
        <dbReference type="EMBL" id="MUF03650.1"/>
    </source>
</evidence>
<dbReference type="Gene3D" id="3.40.50.2300">
    <property type="match status" value="1"/>
</dbReference>
<keyword evidence="5" id="KW-1185">Reference proteome</keyword>
<dbReference type="InterPro" id="IPR001789">
    <property type="entry name" value="Sig_transdc_resp-reg_receiver"/>
</dbReference>
<dbReference type="SMART" id="SM00052">
    <property type="entry name" value="EAL"/>
    <property type="match status" value="1"/>
</dbReference>
<proteinExistence type="predicted"/>
<dbReference type="Proteomes" id="UP000438196">
    <property type="component" value="Unassembled WGS sequence"/>
</dbReference>
<dbReference type="InterPro" id="IPR035919">
    <property type="entry name" value="EAL_sf"/>
</dbReference>
<evidence type="ECO:0000256" key="1">
    <source>
        <dbReference type="PROSITE-ProRule" id="PRU00169"/>
    </source>
</evidence>
<sequence>MQPISFLVLDAQLCERQRIVALLQPLEPGPVHQASTSQEALEGLRRCGGVDIAICNLRTAGRDGLTFLREVSKAHLARAILITGQMDASLRSAAHSMITCLGLQVLGDLGQTSDVEQIQVVLDAYRAGSDKLVTPELDAPPSFAEIQRAFDDDEFEPYYQPKFMLNSGELKGAEVLARWNHPRLGLLSPAYFLATLEAHHLLDKLLARLLEKGLMLQKALALTGLSVELAFNVHATQLGSTTFVDKIEKALNRLGLPAHGLLFEITETGLVNSTVNSLENLIRLRLMGCGLAMDDFGSGYSSLQRLCGLPFSQLKLDGSFVRELESRPDHRAVIESAVTLADSLGLSLVVEGVETSEQQAQLHRMGCSIGQGYGLARPMPTTRFFQYCLDAERDKRNYLLTA</sequence>
<evidence type="ECO:0000259" key="2">
    <source>
        <dbReference type="PROSITE" id="PS50110"/>
    </source>
</evidence>
<evidence type="ECO:0000259" key="3">
    <source>
        <dbReference type="PROSITE" id="PS50883"/>
    </source>
</evidence>
<reference evidence="4 5" key="1">
    <citation type="submission" date="2019-11" db="EMBL/GenBank/DDBJ databases">
        <title>Pseudomonas karstica sp. nov. and Pseudomonas spelaei sp. nov. from karst caves.</title>
        <authorList>
            <person name="Zeman M."/>
        </authorList>
    </citation>
    <scope>NUCLEOTIDE SEQUENCE [LARGE SCALE GENOMIC DNA]</scope>
    <source>
        <strain evidence="4 5">CCM 7893</strain>
    </source>
</reference>
<dbReference type="PROSITE" id="PS50110">
    <property type="entry name" value="RESPONSE_REGULATORY"/>
    <property type="match status" value="1"/>
</dbReference>
<dbReference type="InterPro" id="IPR050706">
    <property type="entry name" value="Cyclic-di-GMP_PDE-like"/>
</dbReference>
<dbReference type="Pfam" id="PF00563">
    <property type="entry name" value="EAL"/>
    <property type="match status" value="1"/>
</dbReference>
<dbReference type="InterPro" id="IPR001633">
    <property type="entry name" value="EAL_dom"/>
</dbReference>
<accession>A0A6I3VZ39</accession>
<dbReference type="CDD" id="cd01948">
    <property type="entry name" value="EAL"/>
    <property type="match status" value="1"/>
</dbReference>
<comment type="caution">
    <text evidence="1">Lacks conserved residue(s) required for the propagation of feature annotation.</text>
</comment>